<feature type="compositionally biased region" description="Low complexity" evidence="1">
    <location>
        <begin position="59"/>
        <end position="70"/>
    </location>
</feature>
<feature type="signal peptide" evidence="2">
    <location>
        <begin position="1"/>
        <end position="19"/>
    </location>
</feature>
<keyword evidence="2" id="KW-0732">Signal</keyword>
<reference evidence="3 4" key="1">
    <citation type="submission" date="2017-12" db="EMBL/GenBank/DDBJ databases">
        <title>Comparative genomics of Botrytis spp.</title>
        <authorList>
            <person name="Valero-Jimenez C.A."/>
            <person name="Tapia P."/>
            <person name="Veloso J."/>
            <person name="Silva-Moreno E."/>
            <person name="Staats M."/>
            <person name="Valdes J.H."/>
            <person name="Van Kan J.A.L."/>
        </authorList>
    </citation>
    <scope>NUCLEOTIDE SEQUENCE [LARGE SCALE GENOMIC DNA]</scope>
    <source>
        <strain evidence="3 4">MUCL11595</strain>
    </source>
</reference>
<name>A0A4Z1H8U2_9HELO</name>
<dbReference type="EMBL" id="PQXN01000381">
    <property type="protein sequence ID" value="TGO45544.1"/>
    <property type="molecule type" value="Genomic_DNA"/>
</dbReference>
<feature type="region of interest" description="Disordered" evidence="1">
    <location>
        <begin position="59"/>
        <end position="88"/>
    </location>
</feature>
<protein>
    <submittedName>
        <fullName evidence="3">Uncharacterized protein</fullName>
    </submittedName>
</protein>
<organism evidence="3 4">
    <name type="scientific">Botryotinia convoluta</name>
    <dbReference type="NCBI Taxonomy" id="54673"/>
    <lineage>
        <taxon>Eukaryota</taxon>
        <taxon>Fungi</taxon>
        <taxon>Dikarya</taxon>
        <taxon>Ascomycota</taxon>
        <taxon>Pezizomycotina</taxon>
        <taxon>Leotiomycetes</taxon>
        <taxon>Helotiales</taxon>
        <taxon>Sclerotiniaceae</taxon>
        <taxon>Botryotinia</taxon>
    </lineage>
</organism>
<evidence type="ECO:0000256" key="2">
    <source>
        <dbReference type="SAM" id="SignalP"/>
    </source>
</evidence>
<evidence type="ECO:0000256" key="1">
    <source>
        <dbReference type="SAM" id="MobiDB-lite"/>
    </source>
</evidence>
<keyword evidence="4" id="KW-1185">Reference proteome</keyword>
<gene>
    <name evidence="3" type="ORF">BCON_0383g00010</name>
</gene>
<comment type="caution">
    <text evidence="3">The sequence shown here is derived from an EMBL/GenBank/DDBJ whole genome shotgun (WGS) entry which is preliminary data.</text>
</comment>
<dbReference type="OrthoDB" id="3543060at2759"/>
<evidence type="ECO:0000313" key="3">
    <source>
        <dbReference type="EMBL" id="TGO45544.1"/>
    </source>
</evidence>
<dbReference type="AlphaFoldDB" id="A0A4Z1H8U2"/>
<accession>A0A4Z1H8U2</accession>
<evidence type="ECO:0000313" key="4">
    <source>
        <dbReference type="Proteomes" id="UP000297527"/>
    </source>
</evidence>
<proteinExistence type="predicted"/>
<sequence length="154" mass="17019">MLMKVYIFIDVSLLISSSSFNSIIQSNTKQPIQYQAIYTPLPSNNTTISYIYPTNHNSPPTITMSSSSTTQQPRLDRAYSTSSTSSSGSNDGWLILNGHGSSTVTTPNESTDAFNPYLQLAPVTRGASTVNQKFRATENAEDRQRLFLLRARDN</sequence>
<feature type="chain" id="PRO_5021240801" evidence="2">
    <location>
        <begin position="20"/>
        <end position="154"/>
    </location>
</feature>
<dbReference type="Proteomes" id="UP000297527">
    <property type="component" value="Unassembled WGS sequence"/>
</dbReference>